<dbReference type="EMBL" id="AKWF02000054">
    <property type="protein sequence ID" value="EMO63386.1"/>
    <property type="molecule type" value="Genomic_DNA"/>
</dbReference>
<gene>
    <name evidence="1" type="ORF">LEP1GSC133_3626</name>
</gene>
<evidence type="ECO:0000313" key="1">
    <source>
        <dbReference type="EMBL" id="EMO63386.1"/>
    </source>
</evidence>
<sequence>MIDRDNVPSANDLTVMVRLAKNKMGSEFKKVFNPEKRHNYEAEKGLFDPSEVEASFNDYLEGVRNGDSVSCMGKSAEQCAQSAMNSGFLVGEVADGSFGEAQFFPILCNPQNEEGNGQKKGQDGCSPAQKVWRNGKILQSAGSDCRRVRGVSERNREYSDLWGESVYESLQWRYEGRE</sequence>
<comment type="caution">
    <text evidence="1">The sequence shown here is derived from an EMBL/GenBank/DDBJ whole genome shotgun (WGS) entry which is preliminary data.</text>
</comment>
<reference evidence="1 2" key="1">
    <citation type="submission" date="2013-01" db="EMBL/GenBank/DDBJ databases">
        <authorList>
            <person name="Harkins D.M."/>
            <person name="Durkin A.S."/>
            <person name="Brinkac L.M."/>
            <person name="Haft D.H."/>
            <person name="Selengut J.D."/>
            <person name="Sanka R."/>
            <person name="DePew J."/>
            <person name="Purushe J."/>
            <person name="Picardeau M."/>
            <person name="Werts C."/>
            <person name="Goarant C."/>
            <person name="Vinetz J.M."/>
            <person name="Sutton G.G."/>
            <person name="Nierman W.C."/>
            <person name="Fouts D.E."/>
        </authorList>
    </citation>
    <scope>NUCLEOTIDE SEQUENCE [LARGE SCALE GENOMIC DNA]</scope>
    <source>
        <strain evidence="1 2">200901868</strain>
    </source>
</reference>
<organism evidence="1 2">
    <name type="scientific">Leptospira borgpetersenii serovar Pomona str. 200901868</name>
    <dbReference type="NCBI Taxonomy" id="1192866"/>
    <lineage>
        <taxon>Bacteria</taxon>
        <taxon>Pseudomonadati</taxon>
        <taxon>Spirochaetota</taxon>
        <taxon>Spirochaetia</taxon>
        <taxon>Leptospirales</taxon>
        <taxon>Leptospiraceae</taxon>
        <taxon>Leptospira</taxon>
    </lineage>
</organism>
<dbReference type="AlphaFoldDB" id="M6W7E4"/>
<dbReference type="Proteomes" id="UP000012159">
    <property type="component" value="Unassembled WGS sequence"/>
</dbReference>
<protein>
    <submittedName>
        <fullName evidence="1">Uncharacterized protein</fullName>
    </submittedName>
</protein>
<accession>M6W7E4</accession>
<evidence type="ECO:0000313" key="2">
    <source>
        <dbReference type="Proteomes" id="UP000012159"/>
    </source>
</evidence>
<name>M6W7E4_LEPBO</name>
<proteinExistence type="predicted"/>
<dbReference type="STRING" id="1192866.LEP1GSC133_3626"/>